<reference evidence="1 2" key="1">
    <citation type="submission" date="2015-04" db="EMBL/GenBank/DDBJ databases">
        <title>The complete genome sequence of the rumen methanogen Methanobrevibacter millerae SM9.</title>
        <authorList>
            <person name="Leahy S.C."/>
            <person name="Kelly W.J."/>
            <person name="Pacheco D.M."/>
            <person name="Li D."/>
            <person name="Altermann E."/>
            <person name="Attwood G.T."/>
        </authorList>
    </citation>
    <scope>NUCLEOTIDE SEQUENCE [LARGE SCALE GENOMIC DNA]</scope>
    <source>
        <strain evidence="1 2">SM9</strain>
    </source>
</reference>
<accession>A0A0U3EAD1</accession>
<evidence type="ECO:0000313" key="1">
    <source>
        <dbReference type="EMBL" id="ALT69272.1"/>
    </source>
</evidence>
<gene>
    <name evidence="1" type="ORF">sm9_1492</name>
</gene>
<dbReference type="OrthoDB" id="77980at2157"/>
<dbReference type="RefSeq" id="WP_058739510.1">
    <property type="nucleotide sequence ID" value="NZ_CP011266.1"/>
</dbReference>
<dbReference type="AlphaFoldDB" id="A0A0U3EAD1"/>
<name>A0A0U3EAD1_9EURY</name>
<sequence length="63" mass="7324">MIFITDDDKEIISEEIKFNYQEGSGYYRHVTYSDGGFRQFDKETGELIGSSYASDQENLPKME</sequence>
<dbReference type="GeneID" id="26736435"/>
<dbReference type="KEGG" id="mmil:sm9_1492"/>
<evidence type="ECO:0000313" key="2">
    <source>
        <dbReference type="Proteomes" id="UP000067738"/>
    </source>
</evidence>
<organism evidence="1 2">
    <name type="scientific">Methanobrevibacter millerae</name>
    <dbReference type="NCBI Taxonomy" id="230361"/>
    <lineage>
        <taxon>Archaea</taxon>
        <taxon>Methanobacteriati</taxon>
        <taxon>Methanobacteriota</taxon>
        <taxon>Methanomada group</taxon>
        <taxon>Methanobacteria</taxon>
        <taxon>Methanobacteriales</taxon>
        <taxon>Methanobacteriaceae</taxon>
        <taxon>Methanobrevibacter</taxon>
    </lineage>
</organism>
<dbReference type="PATRIC" id="fig|230361.4.peg.1539"/>
<proteinExistence type="predicted"/>
<keyword evidence="2" id="KW-1185">Reference proteome</keyword>
<dbReference type="EMBL" id="CP011266">
    <property type="protein sequence ID" value="ALT69272.1"/>
    <property type="molecule type" value="Genomic_DNA"/>
</dbReference>
<dbReference type="Proteomes" id="UP000067738">
    <property type="component" value="Chromosome"/>
</dbReference>
<protein>
    <submittedName>
        <fullName evidence="1">Uncharacterized protein</fullName>
    </submittedName>
</protein>